<protein>
    <submittedName>
        <fullName evidence="3">Type II toxin-antitoxin system RatA family toxin</fullName>
    </submittedName>
</protein>
<evidence type="ECO:0000313" key="3">
    <source>
        <dbReference type="EMBL" id="WVX66091.1"/>
    </source>
</evidence>
<dbReference type="Proteomes" id="UP001330434">
    <property type="component" value="Chromosome"/>
</dbReference>
<feature type="domain" description="Coenzyme Q-binding protein COQ10 START" evidence="2">
    <location>
        <begin position="10"/>
        <end position="134"/>
    </location>
</feature>
<dbReference type="RefSeq" id="WP_331256626.1">
    <property type="nucleotide sequence ID" value="NZ_CP133270.1"/>
</dbReference>
<dbReference type="InterPro" id="IPR023393">
    <property type="entry name" value="START-like_dom_sf"/>
</dbReference>
<dbReference type="Pfam" id="PF03364">
    <property type="entry name" value="Polyketide_cyc"/>
    <property type="match status" value="1"/>
</dbReference>
<dbReference type="InterPro" id="IPR005031">
    <property type="entry name" value="COQ10_START"/>
</dbReference>
<organism evidence="3 4">
    <name type="scientific">Candidatus Bealeia paramacronuclearis</name>
    <dbReference type="NCBI Taxonomy" id="1921001"/>
    <lineage>
        <taxon>Bacteria</taxon>
        <taxon>Pseudomonadati</taxon>
        <taxon>Pseudomonadota</taxon>
        <taxon>Alphaproteobacteria</taxon>
        <taxon>Holosporales</taxon>
        <taxon>Holosporaceae</taxon>
        <taxon>Candidatus Bealeia</taxon>
    </lineage>
</organism>
<dbReference type="InterPro" id="IPR044996">
    <property type="entry name" value="COQ10-like"/>
</dbReference>
<keyword evidence="4" id="KW-1185">Reference proteome</keyword>
<evidence type="ECO:0000256" key="1">
    <source>
        <dbReference type="ARBA" id="ARBA00008918"/>
    </source>
</evidence>
<dbReference type="SUPFAM" id="SSF55961">
    <property type="entry name" value="Bet v1-like"/>
    <property type="match status" value="1"/>
</dbReference>
<sequence>MIQRQESHILPYPFQNLYDLVLDVEKYPEFLPWCLACKIREKGDDFFVADLAVGYKFFRETFRSRVEFEINQKISVEYLSGPFQYLKNEWGFTPLSPTETQVDFMIDFEFKNRFLQKTIQPLFDAAFLKMFDAFSERAKNI</sequence>
<evidence type="ECO:0000313" key="4">
    <source>
        <dbReference type="Proteomes" id="UP001330434"/>
    </source>
</evidence>
<proteinExistence type="inferred from homology"/>
<comment type="similarity">
    <text evidence="1">Belongs to the ribosome association toxin RatA family.</text>
</comment>
<dbReference type="PANTHER" id="PTHR12901:SF10">
    <property type="entry name" value="COENZYME Q-BINDING PROTEIN COQ10, MITOCHONDRIAL"/>
    <property type="match status" value="1"/>
</dbReference>
<dbReference type="Gene3D" id="3.30.530.20">
    <property type="match status" value="1"/>
</dbReference>
<dbReference type="CDD" id="cd07813">
    <property type="entry name" value="COQ10p_like"/>
    <property type="match status" value="1"/>
</dbReference>
<reference evidence="3 4" key="1">
    <citation type="journal article" date="2024" name="Environ. Microbiol.">
        <title>Novel evolutionary insights on the interactions of the Holosporales (Alphaproteobacteria) with eukaryotic hosts from comparative genomics.</title>
        <authorList>
            <person name="Giovannini M."/>
            <person name="Petroni G."/>
            <person name="Castelli M."/>
        </authorList>
    </citation>
    <scope>NUCLEOTIDE SEQUENCE [LARGE SCALE GENOMIC DNA]</scope>
    <source>
        <strain evidence="3 4">US_Bl 15I1</strain>
    </source>
</reference>
<dbReference type="EMBL" id="CP133270">
    <property type="protein sequence ID" value="WVX66091.1"/>
    <property type="molecule type" value="Genomic_DNA"/>
</dbReference>
<name>A0ABZ2C344_9PROT</name>
<dbReference type="PANTHER" id="PTHR12901">
    <property type="entry name" value="SPERM PROTEIN HOMOLOG"/>
    <property type="match status" value="1"/>
</dbReference>
<accession>A0ABZ2C344</accession>
<gene>
    <name evidence="3" type="ORF">Bealeia1_00262</name>
</gene>
<evidence type="ECO:0000259" key="2">
    <source>
        <dbReference type="Pfam" id="PF03364"/>
    </source>
</evidence>